<dbReference type="OrthoDB" id="7062382at2"/>
<gene>
    <name evidence="3" type="ORF">EDC91_12946</name>
</gene>
<dbReference type="PROSITE" id="PS51648">
    <property type="entry name" value="YCGL"/>
    <property type="match status" value="1"/>
</dbReference>
<dbReference type="Pfam" id="PF05166">
    <property type="entry name" value="YcgL"/>
    <property type="match status" value="1"/>
</dbReference>
<keyword evidence="4" id="KW-1185">Reference proteome</keyword>
<dbReference type="InterPro" id="IPR038068">
    <property type="entry name" value="YcgL-like_sf"/>
</dbReference>
<accession>A0A4R2F7D7</accession>
<dbReference type="PANTHER" id="PTHR38109:SF1">
    <property type="entry name" value="PROTEIN YCGL"/>
    <property type="match status" value="1"/>
</dbReference>
<dbReference type="Gene3D" id="3.10.510.20">
    <property type="entry name" value="YcgL domain"/>
    <property type="match status" value="1"/>
</dbReference>
<dbReference type="HAMAP" id="MF_01866">
    <property type="entry name" value="UPF0745"/>
    <property type="match status" value="1"/>
</dbReference>
<dbReference type="AlphaFoldDB" id="A0A4R2F7D7"/>
<sequence length="95" mass="10721">MICAVYKSRRKADTYLFIRQKDKFDDVPSALLAVFGPPQLVMLLPLDKRQHLGLADIAKVKAELEQNGYYLQLPPPPVNLLQELLAQRGVDAETD</sequence>
<dbReference type="RefSeq" id="WP_133040063.1">
    <property type="nucleotide sequence ID" value="NZ_BMXW01000002.1"/>
</dbReference>
<dbReference type="PANTHER" id="PTHR38109">
    <property type="entry name" value="PROTEIN YCGL"/>
    <property type="match status" value="1"/>
</dbReference>
<evidence type="ECO:0000259" key="2">
    <source>
        <dbReference type="PROSITE" id="PS51648"/>
    </source>
</evidence>
<dbReference type="EMBL" id="SLWF01000029">
    <property type="protein sequence ID" value="TCN80868.1"/>
    <property type="molecule type" value="Genomic_DNA"/>
</dbReference>
<evidence type="ECO:0000313" key="4">
    <source>
        <dbReference type="Proteomes" id="UP000294832"/>
    </source>
</evidence>
<organism evidence="3 4">
    <name type="scientific">Shewanella fodinae</name>
    <dbReference type="NCBI Taxonomy" id="552357"/>
    <lineage>
        <taxon>Bacteria</taxon>
        <taxon>Pseudomonadati</taxon>
        <taxon>Pseudomonadota</taxon>
        <taxon>Gammaproteobacteria</taxon>
        <taxon>Alteromonadales</taxon>
        <taxon>Shewanellaceae</taxon>
        <taxon>Shewanella</taxon>
    </lineage>
</organism>
<dbReference type="InterPro" id="IPR027354">
    <property type="entry name" value="YcgL_dom"/>
</dbReference>
<proteinExistence type="inferred from homology"/>
<comment type="caution">
    <text evidence="3">The sequence shown here is derived from an EMBL/GenBank/DDBJ whole genome shotgun (WGS) entry which is preliminary data.</text>
</comment>
<reference evidence="3 4" key="1">
    <citation type="submission" date="2019-03" db="EMBL/GenBank/DDBJ databases">
        <title>Freshwater and sediment microbial communities from various areas in North America, analyzing microbe dynamics in response to fracking.</title>
        <authorList>
            <person name="Lamendella R."/>
        </authorList>
    </citation>
    <scope>NUCLEOTIDE SEQUENCE [LARGE SCALE GENOMIC DNA]</scope>
    <source>
        <strain evidence="3 4">74A</strain>
    </source>
</reference>
<name>A0A4R2F7D7_9GAMM</name>
<evidence type="ECO:0000256" key="1">
    <source>
        <dbReference type="HAMAP-Rule" id="MF_01866"/>
    </source>
</evidence>
<protein>
    <recommendedName>
        <fullName evidence="1">YcgL domain-containing protein EDC91_12946</fullName>
    </recommendedName>
</protein>
<feature type="domain" description="YcgL" evidence="2">
    <location>
        <begin position="1"/>
        <end position="85"/>
    </location>
</feature>
<evidence type="ECO:0000313" key="3">
    <source>
        <dbReference type="EMBL" id="TCN80868.1"/>
    </source>
</evidence>
<dbReference type="SUPFAM" id="SSF160191">
    <property type="entry name" value="YcgL-like"/>
    <property type="match status" value="1"/>
</dbReference>
<dbReference type="Proteomes" id="UP000294832">
    <property type="component" value="Unassembled WGS sequence"/>
</dbReference>